<feature type="transmembrane region" description="Helical" evidence="1">
    <location>
        <begin position="72"/>
        <end position="89"/>
    </location>
</feature>
<feature type="transmembrane region" description="Helical" evidence="1">
    <location>
        <begin position="26"/>
        <end position="51"/>
    </location>
</feature>
<feature type="transmembrane region" description="Helical" evidence="1">
    <location>
        <begin position="141"/>
        <end position="161"/>
    </location>
</feature>
<dbReference type="AlphaFoldDB" id="Q07ST4"/>
<reference evidence="3" key="1">
    <citation type="submission" date="2006-09" db="EMBL/GenBank/DDBJ databases">
        <title>Complete sequence of Rhodopseudomonas palustris BisA53.</title>
        <authorList>
            <consortium name="US DOE Joint Genome Institute"/>
            <person name="Copeland A."/>
            <person name="Lucas S."/>
            <person name="Lapidus A."/>
            <person name="Barry K."/>
            <person name="Detter J.C."/>
            <person name="Glavina del Rio T."/>
            <person name="Hammon N."/>
            <person name="Israni S."/>
            <person name="Dalin E."/>
            <person name="Tice H."/>
            <person name="Pitluck S."/>
            <person name="Chain P."/>
            <person name="Malfatti S."/>
            <person name="Shin M."/>
            <person name="Vergez L."/>
            <person name="Schmutz J."/>
            <person name="Larimer F."/>
            <person name="Land M."/>
            <person name="Hauser L."/>
            <person name="Pelletier D.A."/>
            <person name="Kyrpides N."/>
            <person name="Kim E."/>
            <person name="Harwood C.S."/>
            <person name="Oda Y."/>
            <person name="Richardson P."/>
        </authorList>
    </citation>
    <scope>NUCLEOTIDE SEQUENCE [LARGE SCALE GENOMIC DNA]</scope>
    <source>
        <strain evidence="3">BisA53</strain>
    </source>
</reference>
<dbReference type="STRING" id="316055.RPE_1045"/>
<feature type="domain" description="DUF6644" evidence="2">
    <location>
        <begin position="33"/>
        <end position="162"/>
    </location>
</feature>
<evidence type="ECO:0000259" key="2">
    <source>
        <dbReference type="Pfam" id="PF20349"/>
    </source>
</evidence>
<keyword evidence="1" id="KW-1133">Transmembrane helix</keyword>
<gene>
    <name evidence="3" type="ordered locus">RPE_1045</name>
</gene>
<feature type="transmembrane region" description="Helical" evidence="1">
    <location>
        <begin position="101"/>
        <end position="120"/>
    </location>
</feature>
<dbReference type="KEGG" id="rpe:RPE_1045"/>
<dbReference type="OrthoDB" id="8160265at2"/>
<dbReference type="Pfam" id="PF20349">
    <property type="entry name" value="DUF6644"/>
    <property type="match status" value="1"/>
</dbReference>
<accession>Q07ST4</accession>
<proteinExistence type="predicted"/>
<protein>
    <recommendedName>
        <fullName evidence="2">DUF6644 domain-containing protein</fullName>
    </recommendedName>
</protein>
<keyword evidence="1" id="KW-0472">Membrane</keyword>
<dbReference type="HOGENOM" id="CLU_116250_1_0_5"/>
<dbReference type="EMBL" id="CP000463">
    <property type="protein sequence ID" value="ABJ05000.1"/>
    <property type="molecule type" value="Genomic_DNA"/>
</dbReference>
<dbReference type="InterPro" id="IPR046586">
    <property type="entry name" value="DUF6644"/>
</dbReference>
<name>Q07ST4_RHOP5</name>
<organism evidence="3">
    <name type="scientific">Rhodopseudomonas palustris (strain BisA53)</name>
    <dbReference type="NCBI Taxonomy" id="316055"/>
    <lineage>
        <taxon>Bacteria</taxon>
        <taxon>Pseudomonadati</taxon>
        <taxon>Pseudomonadota</taxon>
        <taxon>Alphaproteobacteria</taxon>
        <taxon>Hyphomicrobiales</taxon>
        <taxon>Nitrobacteraceae</taxon>
        <taxon>Rhodopseudomonas</taxon>
    </lineage>
</organism>
<sequence length="163" mass="16621">MTDAAPAIFVALEASAIAAAIRQSSWIYMVANIGHIVALALFAGALAVMDLRLAGAFAATAPARVIRGARRAAIAAFLGLALTGAVLFAAEASHVVLNQAFQFKLGLIALGLANVAFVEATIVPKLARQAPLTPLPPGARFGGLASLAIWLGVAICGRAIAYF</sequence>
<dbReference type="eggNOG" id="ENOG5032YK1">
    <property type="taxonomic scope" value="Bacteria"/>
</dbReference>
<evidence type="ECO:0000256" key="1">
    <source>
        <dbReference type="SAM" id="Phobius"/>
    </source>
</evidence>
<keyword evidence="1" id="KW-0812">Transmembrane</keyword>
<evidence type="ECO:0000313" key="3">
    <source>
        <dbReference type="EMBL" id="ABJ05000.1"/>
    </source>
</evidence>